<reference evidence="2 3" key="1">
    <citation type="submission" date="2020-08" db="EMBL/GenBank/DDBJ databases">
        <title>Genomic Encyclopedia of Type Strains, Phase IV (KMG-IV): sequencing the most valuable type-strain genomes for metagenomic binning, comparative biology and taxonomic classification.</title>
        <authorList>
            <person name="Goeker M."/>
        </authorList>
    </citation>
    <scope>NUCLEOTIDE SEQUENCE [LARGE SCALE GENOMIC DNA]</scope>
    <source>
        <strain evidence="2 3">DSM 16268</strain>
    </source>
</reference>
<protein>
    <submittedName>
        <fullName evidence="2">Putative phage protein (TIGR02218 family)</fullName>
    </submittedName>
</protein>
<dbReference type="Proteomes" id="UP000523821">
    <property type="component" value="Unassembled WGS sequence"/>
</dbReference>
<name>A0A7W9FR83_9HYPH</name>
<gene>
    <name evidence="2" type="ORF">GGQ63_004384</name>
</gene>
<dbReference type="RefSeq" id="WP_183858713.1">
    <property type="nucleotide sequence ID" value="NZ_JACHOO010000018.1"/>
</dbReference>
<feature type="domain" description="Bacteriophage phiJL001 Gp84 C-terminal" evidence="1">
    <location>
        <begin position="194"/>
        <end position="272"/>
    </location>
</feature>
<dbReference type="AlphaFoldDB" id="A0A7W9FR83"/>
<dbReference type="InterPro" id="IPR018964">
    <property type="entry name" value="Phage_phiJL001_Gp84_C"/>
</dbReference>
<comment type="caution">
    <text evidence="2">The sequence shown here is derived from an EMBL/GenBank/DDBJ whole genome shotgun (WGS) entry which is preliminary data.</text>
</comment>
<evidence type="ECO:0000313" key="2">
    <source>
        <dbReference type="EMBL" id="MBB5755281.1"/>
    </source>
</evidence>
<dbReference type="EMBL" id="JACHOO010000018">
    <property type="protein sequence ID" value="MBB5755281.1"/>
    <property type="molecule type" value="Genomic_DNA"/>
</dbReference>
<dbReference type="NCBIfam" id="TIGR02218">
    <property type="entry name" value="phg_TIGR02218"/>
    <property type="match status" value="1"/>
</dbReference>
<evidence type="ECO:0000259" key="1">
    <source>
        <dbReference type="Pfam" id="PF09356"/>
    </source>
</evidence>
<proteinExistence type="predicted"/>
<evidence type="ECO:0000313" key="3">
    <source>
        <dbReference type="Proteomes" id="UP000523821"/>
    </source>
</evidence>
<dbReference type="Pfam" id="PF09931">
    <property type="entry name" value="Phage_phiJL001_Gp84_N"/>
    <property type="match status" value="1"/>
</dbReference>
<sequence length="291" mass="30609">MRIIGPELAAHLAGGVTALARVWVVRRRDGVVLGFTDHDRDIVFDGVVCAAASGFSAGEAAAESGFAAGGMEVEGALASESLSEADLAAGLYDDAAVEVWLVDWRDPAVRHRLRSGHIGETVREDGAFRAEIRGLAARLDQPSGRAFRAACDADLGDPRCGVDLALAAYRVAATVGAGDGGRRIEVALGDFPAGWFERGRLVFTSGANQGFAATVRLQQGGIVELWQTPPRPVSAGDGFTLTAGCDKRFSTCREKFANSLNFRGFPHMPGNDFAFGYARADANNDGGIIVP</sequence>
<dbReference type="Pfam" id="PF09356">
    <property type="entry name" value="Phage_BR0599"/>
    <property type="match status" value="1"/>
</dbReference>
<dbReference type="InterPro" id="IPR011928">
    <property type="entry name" value="Phage_phiJL001_Gp84"/>
</dbReference>
<keyword evidence="3" id="KW-1185">Reference proteome</keyword>
<accession>A0A7W9FR83</accession>
<organism evidence="2 3">
    <name type="scientific">Prosthecomicrobium pneumaticum</name>
    <dbReference type="NCBI Taxonomy" id="81895"/>
    <lineage>
        <taxon>Bacteria</taxon>
        <taxon>Pseudomonadati</taxon>
        <taxon>Pseudomonadota</taxon>
        <taxon>Alphaproteobacteria</taxon>
        <taxon>Hyphomicrobiales</taxon>
        <taxon>Kaistiaceae</taxon>
        <taxon>Prosthecomicrobium</taxon>
    </lineage>
</organism>